<evidence type="ECO:0000259" key="7">
    <source>
        <dbReference type="Pfam" id="PF03717"/>
    </source>
</evidence>
<dbReference type="GO" id="GO:0008658">
    <property type="term" value="F:penicillin binding"/>
    <property type="evidence" value="ECO:0007669"/>
    <property type="project" value="InterPro"/>
</dbReference>
<keyword evidence="2" id="KW-0645">Protease</keyword>
<evidence type="ECO:0000256" key="5">
    <source>
        <dbReference type="SAM" id="Phobius"/>
    </source>
</evidence>
<dbReference type="InterPro" id="IPR012338">
    <property type="entry name" value="Beta-lactam/transpept-like"/>
</dbReference>
<accession>A0A963YP98</accession>
<feature type="region of interest" description="Disordered" evidence="4">
    <location>
        <begin position="1"/>
        <end position="34"/>
    </location>
</feature>
<comment type="caution">
    <text evidence="8">The sequence shown here is derived from an EMBL/GenBank/DDBJ whole genome shotgun (WGS) entry which is preliminary data.</text>
</comment>
<dbReference type="SUPFAM" id="SSF56601">
    <property type="entry name" value="beta-lactamase/transpeptidase-like"/>
    <property type="match status" value="1"/>
</dbReference>
<gene>
    <name evidence="8" type="ORF">ASILVAE211_05180</name>
</gene>
<dbReference type="Gene3D" id="3.30.450.330">
    <property type="match status" value="1"/>
</dbReference>
<feature type="domain" description="Penicillin-binding protein dimerisation" evidence="7">
    <location>
        <begin position="100"/>
        <end position="209"/>
    </location>
</feature>
<evidence type="ECO:0000256" key="3">
    <source>
        <dbReference type="ARBA" id="ARBA00023136"/>
    </source>
</evidence>
<dbReference type="PANTHER" id="PTHR30627:SF1">
    <property type="entry name" value="PEPTIDOGLYCAN D,D-TRANSPEPTIDASE FTSI"/>
    <property type="match status" value="1"/>
</dbReference>
<dbReference type="GO" id="GO:0071555">
    <property type="term" value="P:cell wall organization"/>
    <property type="evidence" value="ECO:0007669"/>
    <property type="project" value="TreeGrafter"/>
</dbReference>
<dbReference type="InterPro" id="IPR001460">
    <property type="entry name" value="PCN-bd_Tpept"/>
</dbReference>
<dbReference type="Gene3D" id="3.40.710.10">
    <property type="entry name" value="DD-peptidase/beta-lactamase superfamily"/>
    <property type="match status" value="1"/>
</dbReference>
<dbReference type="Gene3D" id="3.90.1310.10">
    <property type="entry name" value="Penicillin-binding protein 2a (Domain 2)"/>
    <property type="match status" value="1"/>
</dbReference>
<evidence type="ECO:0000256" key="4">
    <source>
        <dbReference type="SAM" id="MobiDB-lite"/>
    </source>
</evidence>
<dbReference type="RefSeq" id="WP_227320238.1">
    <property type="nucleotide sequence ID" value="NZ_JAESVB010000002.1"/>
</dbReference>
<dbReference type="InterPro" id="IPR050515">
    <property type="entry name" value="Beta-lactam/transpept"/>
</dbReference>
<evidence type="ECO:0000313" key="8">
    <source>
        <dbReference type="EMBL" id="MCB8874571.1"/>
    </source>
</evidence>
<feature type="region of interest" description="Disordered" evidence="4">
    <location>
        <begin position="588"/>
        <end position="636"/>
    </location>
</feature>
<sequence length="666" mass="71473">MSDAPPPHTTPNNPWGPRSRQGNGGLQGETVRVTSPDLRQRAALEKSRTRLVAVSAVFLLLFFAVAARLSFATIISPMKPAPRVVQQFTPEPASAATAPPPGRASIVDANGQILAVSLPVASLYADPRQMIDTNAVATALKNILPDLNEADIARRLASAKAFVYIERRVTPAQEIAINNLGIPGLSFQLSSERRYPLGDTAAQILGGVDIDGDGIAGVEKYFNKRLNTDTTPLRLSIDVRVQAIVRDEVANAVKTFDAVGGCGIVENANTGQILGMVSIPDFDANDLAHATDAERFNRCATGTYEPGSVFKLQTASMSLDDNVIHMWDYFNTTHPLPIGRFHITDFEPQHVWMQLGDIMKLSSNIGASRISLLIGKDRQRAWLQKLGLMSREPIELPEAAMPQVQPASTWGKATLMTVSFGNGIAETPLHIANTAVAIVNGGTLYKPTLLAQNVGDPPIQGTTVMQQSTSDMMRKIMRYIVTSGTGEFGDVPGYFVGAKTGTAQKVSEHGGYKLHTNYSSFVAGFPIYAPRYVVYVAIDSGHATAATHGYTTGGWMAGPAVSHIIARIGPMLNVMPRFDNVAEINQQLDFPHPYPAPPGSNPYGPNNPGEPDDPNAMDKPVHPAKRGGVARVAQDTKWAAPASTVTTLRHDAMYRVPAPAAADATH</sequence>
<keyword evidence="5" id="KW-1133">Transmembrane helix</keyword>
<evidence type="ECO:0000313" key="9">
    <source>
        <dbReference type="Proteomes" id="UP000708298"/>
    </source>
</evidence>
<reference evidence="8" key="2">
    <citation type="submission" date="2021-01" db="EMBL/GenBank/DDBJ databases">
        <authorList>
            <person name="Mieszkin S."/>
            <person name="Pouder E."/>
            <person name="Alain K."/>
        </authorList>
    </citation>
    <scope>NUCLEOTIDE SEQUENCE</scope>
    <source>
        <strain evidence="8">HW T2.11</strain>
    </source>
</reference>
<keyword evidence="2" id="KW-0378">Hydrolase</keyword>
<feature type="transmembrane region" description="Helical" evidence="5">
    <location>
        <begin position="51"/>
        <end position="71"/>
    </location>
</feature>
<keyword evidence="9" id="KW-1185">Reference proteome</keyword>
<dbReference type="InterPro" id="IPR036138">
    <property type="entry name" value="PBP_dimer_sf"/>
</dbReference>
<evidence type="ECO:0000259" key="6">
    <source>
        <dbReference type="Pfam" id="PF00905"/>
    </source>
</evidence>
<keyword evidence="5" id="KW-0812">Transmembrane</keyword>
<feature type="domain" description="Penicillin-binding protein transpeptidase" evidence="6">
    <location>
        <begin position="261"/>
        <end position="545"/>
    </location>
</feature>
<comment type="subcellular location">
    <subcellularLocation>
        <location evidence="1">Membrane</location>
    </subcellularLocation>
</comment>
<dbReference type="GO" id="GO:0004180">
    <property type="term" value="F:carboxypeptidase activity"/>
    <property type="evidence" value="ECO:0007669"/>
    <property type="project" value="UniProtKB-KW"/>
</dbReference>
<proteinExistence type="predicted"/>
<name>A0A963YP98_9PROT</name>
<evidence type="ECO:0000256" key="2">
    <source>
        <dbReference type="ARBA" id="ARBA00022645"/>
    </source>
</evidence>
<dbReference type="GO" id="GO:0005886">
    <property type="term" value="C:plasma membrane"/>
    <property type="evidence" value="ECO:0007669"/>
    <property type="project" value="TreeGrafter"/>
</dbReference>
<dbReference type="Proteomes" id="UP000708298">
    <property type="component" value="Unassembled WGS sequence"/>
</dbReference>
<dbReference type="PANTHER" id="PTHR30627">
    <property type="entry name" value="PEPTIDOGLYCAN D,D-TRANSPEPTIDASE"/>
    <property type="match status" value="1"/>
</dbReference>
<dbReference type="InterPro" id="IPR005311">
    <property type="entry name" value="PBP_dimer"/>
</dbReference>
<dbReference type="SUPFAM" id="SSF56519">
    <property type="entry name" value="Penicillin binding protein dimerisation domain"/>
    <property type="match status" value="1"/>
</dbReference>
<dbReference type="AlphaFoldDB" id="A0A963YP98"/>
<organism evidence="8 9">
    <name type="scientific">Acidisoma silvae</name>
    <dbReference type="NCBI Taxonomy" id="2802396"/>
    <lineage>
        <taxon>Bacteria</taxon>
        <taxon>Pseudomonadati</taxon>
        <taxon>Pseudomonadota</taxon>
        <taxon>Alphaproteobacteria</taxon>
        <taxon>Acetobacterales</taxon>
        <taxon>Acidocellaceae</taxon>
        <taxon>Acidisoma</taxon>
    </lineage>
</organism>
<keyword evidence="3 5" id="KW-0472">Membrane</keyword>
<protein>
    <submittedName>
        <fullName evidence="8">Penicillin-binding protein 2</fullName>
    </submittedName>
</protein>
<dbReference type="Pfam" id="PF00905">
    <property type="entry name" value="Transpeptidase"/>
    <property type="match status" value="1"/>
</dbReference>
<reference evidence="8" key="1">
    <citation type="journal article" date="2021" name="Microorganisms">
        <title>Acidisoma silvae sp. nov. and Acidisomacellulosilytica sp. nov., Two Acidophilic Bacteria Isolated from Decaying Wood, Hydrolyzing Cellulose and Producing Poly-3-hydroxybutyrate.</title>
        <authorList>
            <person name="Mieszkin S."/>
            <person name="Pouder E."/>
            <person name="Uroz S."/>
            <person name="Simon-Colin C."/>
            <person name="Alain K."/>
        </authorList>
    </citation>
    <scope>NUCLEOTIDE SEQUENCE</scope>
    <source>
        <strain evidence="8">HW T2.11</strain>
    </source>
</reference>
<dbReference type="EMBL" id="JAESVB010000002">
    <property type="protein sequence ID" value="MCB8874571.1"/>
    <property type="molecule type" value="Genomic_DNA"/>
</dbReference>
<keyword evidence="2" id="KW-0121">Carboxypeptidase</keyword>
<dbReference type="Pfam" id="PF03717">
    <property type="entry name" value="PBP_dimer"/>
    <property type="match status" value="1"/>
</dbReference>
<evidence type="ECO:0000256" key="1">
    <source>
        <dbReference type="ARBA" id="ARBA00004370"/>
    </source>
</evidence>